<accession>A0A819I0M4</accession>
<protein>
    <submittedName>
        <fullName evidence="1">Uncharacterized protein</fullName>
    </submittedName>
</protein>
<reference evidence="1" key="1">
    <citation type="submission" date="2021-02" db="EMBL/GenBank/DDBJ databases">
        <authorList>
            <person name="Nowell W R."/>
        </authorList>
    </citation>
    <scope>NUCLEOTIDE SEQUENCE</scope>
</reference>
<gene>
    <name evidence="1" type="ORF">OTI717_LOCUS23971</name>
</gene>
<evidence type="ECO:0000313" key="2">
    <source>
        <dbReference type="Proteomes" id="UP000663823"/>
    </source>
</evidence>
<proteinExistence type="predicted"/>
<evidence type="ECO:0000313" key="1">
    <source>
        <dbReference type="EMBL" id="CAF3904637.1"/>
    </source>
</evidence>
<sequence>MLDRIESTYVGIGLALRIFLFFQTRIRNYFEESGEFVTPLNSWKRVIEGIYLRKLNLSPFVGSIVHEVC</sequence>
<organism evidence="1 2">
    <name type="scientific">Rotaria sordida</name>
    <dbReference type="NCBI Taxonomy" id="392033"/>
    <lineage>
        <taxon>Eukaryota</taxon>
        <taxon>Metazoa</taxon>
        <taxon>Spiralia</taxon>
        <taxon>Gnathifera</taxon>
        <taxon>Rotifera</taxon>
        <taxon>Eurotatoria</taxon>
        <taxon>Bdelloidea</taxon>
        <taxon>Philodinida</taxon>
        <taxon>Philodinidae</taxon>
        <taxon>Rotaria</taxon>
    </lineage>
</organism>
<dbReference type="Proteomes" id="UP000663823">
    <property type="component" value="Unassembled WGS sequence"/>
</dbReference>
<name>A0A819I0M4_9BILA</name>
<dbReference type="AlphaFoldDB" id="A0A819I0M4"/>
<comment type="caution">
    <text evidence="1">The sequence shown here is derived from an EMBL/GenBank/DDBJ whole genome shotgun (WGS) entry which is preliminary data.</text>
</comment>
<dbReference type="Pfam" id="PF06728">
    <property type="entry name" value="PIG-U"/>
    <property type="match status" value="1"/>
</dbReference>
<dbReference type="EMBL" id="CAJOAX010004406">
    <property type="protein sequence ID" value="CAF3904637.1"/>
    <property type="molecule type" value="Genomic_DNA"/>
</dbReference>